<dbReference type="Proteomes" id="UP000264353">
    <property type="component" value="Chromosome A9"/>
</dbReference>
<evidence type="ECO:0000313" key="2">
    <source>
        <dbReference type="EMBL" id="RID45667.1"/>
    </source>
</evidence>
<evidence type="ECO:0000313" key="3">
    <source>
        <dbReference type="Proteomes" id="UP000264353"/>
    </source>
</evidence>
<name>A0A397XXH4_BRACM</name>
<dbReference type="CDD" id="cd04481">
    <property type="entry name" value="RPA1_DBD_B_like"/>
    <property type="match status" value="1"/>
</dbReference>
<dbReference type="Pfam" id="PF02721">
    <property type="entry name" value="DUF223"/>
    <property type="match status" value="1"/>
</dbReference>
<dbReference type="EMBL" id="CM010636">
    <property type="protein sequence ID" value="RID45667.1"/>
    <property type="molecule type" value="Genomic_DNA"/>
</dbReference>
<evidence type="ECO:0000259" key="1">
    <source>
        <dbReference type="Pfam" id="PF02721"/>
    </source>
</evidence>
<organism evidence="2 3">
    <name type="scientific">Brassica campestris</name>
    <name type="common">Field mustard</name>
    <dbReference type="NCBI Taxonomy" id="3711"/>
    <lineage>
        <taxon>Eukaryota</taxon>
        <taxon>Viridiplantae</taxon>
        <taxon>Streptophyta</taxon>
        <taxon>Embryophyta</taxon>
        <taxon>Tracheophyta</taxon>
        <taxon>Spermatophyta</taxon>
        <taxon>Magnoliopsida</taxon>
        <taxon>eudicotyledons</taxon>
        <taxon>Gunneridae</taxon>
        <taxon>Pentapetalae</taxon>
        <taxon>rosids</taxon>
        <taxon>malvids</taxon>
        <taxon>Brassicales</taxon>
        <taxon>Brassicaceae</taxon>
        <taxon>Brassiceae</taxon>
        <taxon>Brassica</taxon>
    </lineage>
</organism>
<dbReference type="PANTHER" id="PTHR47165:SF4">
    <property type="entry name" value="OS03G0429900 PROTEIN"/>
    <property type="match status" value="1"/>
</dbReference>
<dbReference type="InterPro" id="IPR003871">
    <property type="entry name" value="RFA1B/D_OB_1st"/>
</dbReference>
<dbReference type="PANTHER" id="PTHR47165">
    <property type="entry name" value="OS03G0429900 PROTEIN"/>
    <property type="match status" value="1"/>
</dbReference>
<dbReference type="InterPro" id="IPR012340">
    <property type="entry name" value="NA-bd_OB-fold"/>
</dbReference>
<protein>
    <recommendedName>
        <fullName evidence="1">Replication protein A 70 kDa DNA-binding subunit B/D first OB fold domain-containing protein</fullName>
    </recommendedName>
</protein>
<dbReference type="SUPFAM" id="SSF50249">
    <property type="entry name" value="Nucleic acid-binding proteins"/>
    <property type="match status" value="2"/>
</dbReference>
<dbReference type="AlphaFoldDB" id="A0A397XXH4"/>
<proteinExistence type="predicted"/>
<dbReference type="Gene3D" id="2.40.50.140">
    <property type="entry name" value="Nucleic acid-binding proteins"/>
    <property type="match status" value="2"/>
</dbReference>
<sequence>MAMVLAPKSRVSYVRELKPRRDTCRIEVRILRLWRNYNKESGNTIEMVFVDIEVTRIHASVGEQLIKKYEDRLTEGDAVVVHLFKVYDAFGDYRTTTHPYKIGFFQTTFVGKADDFPSEVPEKYLADYNDILGGKLDNSCLVDVIGQIVNFESLENRMIKGKDNMRLLIELRDQNNVKMMCTLWGRYAKQVYDYSMSNMSTMIICVIRLWSVKEWKGAYSISSGYNSTHILLNPTLDLIDQFKARYSSSLKSLV</sequence>
<gene>
    <name evidence="2" type="ORF">BRARA_I02374</name>
</gene>
<dbReference type="CDD" id="cd04480">
    <property type="entry name" value="RPA1_DBD_A_like"/>
    <property type="match status" value="1"/>
</dbReference>
<accession>A0A397XXH4</accession>
<feature type="domain" description="Replication protein A 70 kDa DNA-binding subunit B/D first OB fold" evidence="1">
    <location>
        <begin position="13"/>
        <end position="112"/>
    </location>
</feature>
<reference evidence="2 3" key="1">
    <citation type="submission" date="2018-06" db="EMBL/GenBank/DDBJ databases">
        <title>WGS assembly of Brassica rapa FPsc.</title>
        <authorList>
            <person name="Bowman J."/>
            <person name="Kohchi T."/>
            <person name="Yamato K."/>
            <person name="Jenkins J."/>
            <person name="Shu S."/>
            <person name="Ishizaki K."/>
            <person name="Yamaoka S."/>
            <person name="Nishihama R."/>
            <person name="Nakamura Y."/>
            <person name="Berger F."/>
            <person name="Adam C."/>
            <person name="Aki S."/>
            <person name="Althoff F."/>
            <person name="Araki T."/>
            <person name="Arteaga-Vazquez M."/>
            <person name="Balasubrmanian S."/>
            <person name="Bauer D."/>
            <person name="Boehm C."/>
            <person name="Briginshaw L."/>
            <person name="Caballero-Perez J."/>
            <person name="Catarino B."/>
            <person name="Chen F."/>
            <person name="Chiyoda S."/>
            <person name="Chovatia M."/>
            <person name="Davies K."/>
            <person name="Delmans M."/>
            <person name="Demura T."/>
            <person name="Dierschke T."/>
            <person name="Dolan L."/>
            <person name="Dorantes-Acosta A."/>
            <person name="Eklund D."/>
            <person name="Florent S."/>
            <person name="Flores-Sandoval E."/>
            <person name="Fujiyama A."/>
            <person name="Fukuzawa H."/>
            <person name="Galik B."/>
            <person name="Grimanelli D."/>
            <person name="Grimwood J."/>
            <person name="Grossniklaus U."/>
            <person name="Hamada T."/>
            <person name="Haseloff J."/>
            <person name="Hetherington A."/>
            <person name="Higo A."/>
            <person name="Hirakawa Y."/>
            <person name="Hundley H."/>
            <person name="Ikeda Y."/>
            <person name="Inoue K."/>
            <person name="Inoue S."/>
            <person name="Ishida S."/>
            <person name="Jia Q."/>
            <person name="Kakita M."/>
            <person name="Kanazawa T."/>
            <person name="Kawai Y."/>
            <person name="Kawashima T."/>
            <person name="Kennedy M."/>
            <person name="Kinose K."/>
            <person name="Kinoshita T."/>
            <person name="Kohara Y."/>
            <person name="Koide E."/>
            <person name="Komatsu K."/>
            <person name="Kopischke S."/>
            <person name="Kubo M."/>
            <person name="Kyozuka J."/>
            <person name="Lagercrantz U."/>
            <person name="Lin S."/>
            <person name="Lindquist E."/>
            <person name="Lipzen A."/>
            <person name="Lu C."/>
            <person name="Luna E."/>
            <person name="Martienssen R."/>
            <person name="Minamino N."/>
            <person name="Mizutani M."/>
            <person name="Mizutani M."/>
            <person name="Mochizuki N."/>
            <person name="Monte I."/>
            <person name="Mosher R."/>
            <person name="Nagasaki H."/>
            <person name="Nakagami H."/>
            <person name="Naramoto S."/>
            <person name="Nishitani K."/>
            <person name="Ohtani M."/>
            <person name="Okamoto T."/>
            <person name="Okumura M."/>
            <person name="Phillips J."/>
            <person name="Pollak B."/>
            <person name="Reinders A."/>
            <person name="Roevekamp M."/>
            <person name="Sano R."/>
            <person name="Sawa S."/>
            <person name="Schmid M."/>
            <person name="Shirakawa M."/>
            <person name="Solano R."/>
            <person name="Spunde A."/>
            <person name="Suetsugu N."/>
            <person name="Sugano S."/>
            <person name="Sugiyama A."/>
            <person name="Sun R."/>
            <person name="Suzuki Y."/>
            <person name="Takenaka M."/>
            <person name="Takezawa D."/>
            <person name="Tomogane H."/>
            <person name="Tsuzuki M."/>
            <person name="Ueda T."/>
            <person name="Umeda M."/>
            <person name="Ward J."/>
            <person name="Watanabe Y."/>
            <person name="Yazaki K."/>
            <person name="Yokoyama R."/>
            <person name="Yoshitake Y."/>
            <person name="Yotsui I."/>
            <person name="Zachgo S."/>
            <person name="Schmutz J."/>
        </authorList>
    </citation>
    <scope>NUCLEOTIDE SEQUENCE [LARGE SCALE GENOMIC DNA]</scope>
    <source>
        <strain evidence="3">cv. B-3</strain>
    </source>
</reference>